<evidence type="ECO:0000313" key="10">
    <source>
        <dbReference type="EMBL" id="AWM41583.1"/>
    </source>
</evidence>
<evidence type="ECO:0000256" key="8">
    <source>
        <dbReference type="SAM" id="Phobius"/>
    </source>
</evidence>
<evidence type="ECO:0000256" key="6">
    <source>
        <dbReference type="ARBA" id="ARBA00023136"/>
    </source>
</evidence>
<gene>
    <name evidence="10" type="ORF">C1280_34320</name>
</gene>
<reference evidence="10 11" key="1">
    <citation type="submission" date="2018-01" db="EMBL/GenBank/DDBJ databases">
        <title>G. obscuriglobus.</title>
        <authorList>
            <person name="Franke J."/>
            <person name="Blomberg W."/>
            <person name="Selmecki A."/>
        </authorList>
    </citation>
    <scope>NUCLEOTIDE SEQUENCE [LARGE SCALE GENOMIC DNA]</scope>
    <source>
        <strain evidence="10 11">DSM 5831</strain>
    </source>
</reference>
<name>A0A2Z3H6E5_9BACT</name>
<comment type="subcellular location">
    <subcellularLocation>
        <location evidence="1">Endomembrane system</location>
        <topology evidence="1">Multi-pass membrane protein</topology>
    </subcellularLocation>
</comment>
<evidence type="ECO:0000256" key="2">
    <source>
        <dbReference type="ARBA" id="ARBA00022692"/>
    </source>
</evidence>
<dbReference type="GO" id="GO:0005506">
    <property type="term" value="F:iron ion binding"/>
    <property type="evidence" value="ECO:0007669"/>
    <property type="project" value="InterPro"/>
</dbReference>
<keyword evidence="2 8" id="KW-0812">Transmembrane</keyword>
<dbReference type="KEGG" id="gog:C1280_34320"/>
<dbReference type="EMBL" id="CP025958">
    <property type="protein sequence ID" value="AWM41583.1"/>
    <property type="molecule type" value="Genomic_DNA"/>
</dbReference>
<dbReference type="InterPro" id="IPR051689">
    <property type="entry name" value="Sterol_desaturase/TMEM195"/>
</dbReference>
<keyword evidence="11" id="KW-1185">Reference proteome</keyword>
<feature type="transmembrane region" description="Helical" evidence="8">
    <location>
        <begin position="42"/>
        <end position="64"/>
    </location>
</feature>
<accession>A0A2Z3H6E5</accession>
<dbReference type="GO" id="GO:0012505">
    <property type="term" value="C:endomembrane system"/>
    <property type="evidence" value="ECO:0007669"/>
    <property type="project" value="UniProtKB-SubCell"/>
</dbReference>
<dbReference type="Proteomes" id="UP000245802">
    <property type="component" value="Chromosome"/>
</dbReference>
<dbReference type="AlphaFoldDB" id="A0A2Z3H6E5"/>
<evidence type="ECO:0000256" key="7">
    <source>
        <dbReference type="SAM" id="MobiDB-lite"/>
    </source>
</evidence>
<dbReference type="InterPro" id="IPR006694">
    <property type="entry name" value="Fatty_acid_hydroxylase"/>
</dbReference>
<evidence type="ECO:0000313" key="11">
    <source>
        <dbReference type="Proteomes" id="UP000245802"/>
    </source>
</evidence>
<keyword evidence="4" id="KW-0560">Oxidoreductase</keyword>
<protein>
    <submittedName>
        <fullName evidence="10">Sterol desaturase family protein</fullName>
    </submittedName>
</protein>
<evidence type="ECO:0000256" key="3">
    <source>
        <dbReference type="ARBA" id="ARBA00022989"/>
    </source>
</evidence>
<dbReference type="GO" id="GO:0016020">
    <property type="term" value="C:membrane"/>
    <property type="evidence" value="ECO:0007669"/>
    <property type="project" value="GOC"/>
</dbReference>
<keyword evidence="3 8" id="KW-1133">Transmembrane helix</keyword>
<evidence type="ECO:0000259" key="9">
    <source>
        <dbReference type="Pfam" id="PF04116"/>
    </source>
</evidence>
<sequence length="277" mass="31055">MGLISLLLATGASLLGLAAVLRPLEMLFPAKPGQKLFRPGWALDLSFFLGQYLLWNGLVFWCLWHTRGAIGRLVPPEFAQAVAGQPFGLQVLEVVLLSDFCVYWGHRFQHRWSFLWRFHAVHHSAEHLDWLAAHREHPLDTVYTMTLINLPAFVLGFPLEALAGFIAFRGVWAIYIHSNVRLPLGPLRPLLGAPELHHWHHARDRDAGNYGNVCPLMDVLFGTYVCPDREPEAFGINQPVPSTWLGHMTRPLLPRGTGAADEEQRVVTNAGEKAEVA</sequence>
<organism evidence="10 11">
    <name type="scientific">Gemmata obscuriglobus</name>
    <dbReference type="NCBI Taxonomy" id="114"/>
    <lineage>
        <taxon>Bacteria</taxon>
        <taxon>Pseudomonadati</taxon>
        <taxon>Planctomycetota</taxon>
        <taxon>Planctomycetia</taxon>
        <taxon>Gemmatales</taxon>
        <taxon>Gemmataceae</taxon>
        <taxon>Gemmata</taxon>
    </lineage>
</organism>
<proteinExistence type="predicted"/>
<keyword evidence="5" id="KW-0443">Lipid metabolism</keyword>
<dbReference type="GO" id="GO:0008610">
    <property type="term" value="P:lipid biosynthetic process"/>
    <property type="evidence" value="ECO:0007669"/>
    <property type="project" value="InterPro"/>
</dbReference>
<dbReference type="PANTHER" id="PTHR21624">
    <property type="entry name" value="STEROL DESATURASE-RELATED PROTEIN"/>
    <property type="match status" value="1"/>
</dbReference>
<evidence type="ECO:0000256" key="1">
    <source>
        <dbReference type="ARBA" id="ARBA00004127"/>
    </source>
</evidence>
<dbReference type="Pfam" id="PF04116">
    <property type="entry name" value="FA_hydroxylase"/>
    <property type="match status" value="1"/>
</dbReference>
<dbReference type="PANTHER" id="PTHR21624:SF1">
    <property type="entry name" value="ALKYLGLYCEROL MONOOXYGENASE"/>
    <property type="match status" value="1"/>
</dbReference>
<feature type="region of interest" description="Disordered" evidence="7">
    <location>
        <begin position="255"/>
        <end position="277"/>
    </location>
</feature>
<dbReference type="GO" id="GO:0006643">
    <property type="term" value="P:membrane lipid metabolic process"/>
    <property type="evidence" value="ECO:0007669"/>
    <property type="project" value="TreeGrafter"/>
</dbReference>
<evidence type="ECO:0000256" key="5">
    <source>
        <dbReference type="ARBA" id="ARBA00023098"/>
    </source>
</evidence>
<evidence type="ECO:0000256" key="4">
    <source>
        <dbReference type="ARBA" id="ARBA00023002"/>
    </source>
</evidence>
<dbReference type="RefSeq" id="WP_029600697.1">
    <property type="nucleotide sequence ID" value="NZ_CP025958.1"/>
</dbReference>
<dbReference type="OrthoDB" id="9770329at2"/>
<feature type="domain" description="Fatty acid hydroxylase" evidence="9">
    <location>
        <begin position="94"/>
        <end position="223"/>
    </location>
</feature>
<dbReference type="GO" id="GO:0050479">
    <property type="term" value="F:glyceryl-ether monooxygenase activity"/>
    <property type="evidence" value="ECO:0007669"/>
    <property type="project" value="TreeGrafter"/>
</dbReference>
<keyword evidence="6 8" id="KW-0472">Membrane</keyword>